<organism evidence="2 3">
    <name type="scientific">Hanseniaspora valbyensis NRRL Y-1626</name>
    <dbReference type="NCBI Taxonomy" id="766949"/>
    <lineage>
        <taxon>Eukaryota</taxon>
        <taxon>Fungi</taxon>
        <taxon>Dikarya</taxon>
        <taxon>Ascomycota</taxon>
        <taxon>Saccharomycotina</taxon>
        <taxon>Saccharomycetes</taxon>
        <taxon>Saccharomycodales</taxon>
        <taxon>Saccharomycodaceae</taxon>
        <taxon>Hanseniaspora</taxon>
    </lineage>
</organism>
<dbReference type="GO" id="GO:0006075">
    <property type="term" value="P:(1-&gt;3)-beta-D-glucan biosynthetic process"/>
    <property type="evidence" value="ECO:0007669"/>
    <property type="project" value="TreeGrafter"/>
</dbReference>
<reference evidence="3" key="1">
    <citation type="journal article" date="2016" name="Proc. Natl. Acad. Sci. U.S.A.">
        <title>Comparative genomics of biotechnologically important yeasts.</title>
        <authorList>
            <person name="Riley R."/>
            <person name="Haridas S."/>
            <person name="Wolfe K.H."/>
            <person name="Lopes M.R."/>
            <person name="Hittinger C.T."/>
            <person name="Goeker M."/>
            <person name="Salamov A.A."/>
            <person name="Wisecaver J.H."/>
            <person name="Long T.M."/>
            <person name="Calvey C.H."/>
            <person name="Aerts A.L."/>
            <person name="Barry K.W."/>
            <person name="Choi C."/>
            <person name="Clum A."/>
            <person name="Coughlan A.Y."/>
            <person name="Deshpande S."/>
            <person name="Douglass A.P."/>
            <person name="Hanson S.J."/>
            <person name="Klenk H.-P."/>
            <person name="LaButti K.M."/>
            <person name="Lapidus A."/>
            <person name="Lindquist E.A."/>
            <person name="Lipzen A.M."/>
            <person name="Meier-Kolthoff J.P."/>
            <person name="Ohm R.A."/>
            <person name="Otillar R.P."/>
            <person name="Pangilinan J.L."/>
            <person name="Peng Y."/>
            <person name="Rokas A."/>
            <person name="Rosa C.A."/>
            <person name="Scheuner C."/>
            <person name="Sibirny A.A."/>
            <person name="Slot J.C."/>
            <person name="Stielow J.B."/>
            <person name="Sun H."/>
            <person name="Kurtzman C.P."/>
            <person name="Blackwell M."/>
            <person name="Grigoriev I.V."/>
            <person name="Jeffries T.W."/>
        </authorList>
    </citation>
    <scope>NUCLEOTIDE SEQUENCE [LARGE SCALE GENOMIC DNA]</scope>
    <source>
        <strain evidence="3">NRRL Y-1626</strain>
    </source>
</reference>
<dbReference type="PANTHER" id="PTHR12741:SF15">
    <property type="entry name" value="1,3-BETA-GLUCAN SYNTHASE COMPONENT FKS3"/>
    <property type="match status" value="1"/>
</dbReference>
<proteinExistence type="predicted"/>
<name>A0A1B7TJP9_9ASCO</name>
<feature type="region of interest" description="Disordered" evidence="1">
    <location>
        <begin position="1"/>
        <end position="42"/>
    </location>
</feature>
<sequence length="241" mass="28408">MCDKSFEAGTAQTNNPDNNEKTKLKKETNTLPNDKSSDESKQKQFFKDIAAEFPAWFNDLNKDSEQLNNNDYDDSDFFYKDINNTICNAPVSFEKIYDIFQQLQKKFGFQKDNMKNMYTHFLTQLDSRASRMSANMALLTLHASYIGGDQANYKKWYFSCQLDLDEEVGFNNLKLHGKSLQRNKKFAKKNKQKLKTQWQVFDQKEAKLNSDEENDIKTINFYPRKKSSNPDFPEKRCNYFR</sequence>
<protein>
    <submittedName>
        <fullName evidence="2">Uncharacterized protein</fullName>
    </submittedName>
</protein>
<dbReference type="EMBL" id="LXPE01000002">
    <property type="protein sequence ID" value="OBA28943.1"/>
    <property type="molecule type" value="Genomic_DNA"/>
</dbReference>
<dbReference type="Proteomes" id="UP000092321">
    <property type="component" value="Unassembled WGS sequence"/>
</dbReference>
<dbReference type="PANTHER" id="PTHR12741">
    <property type="entry name" value="LYST-INTERACTING PROTEIN LIP5 DOPAMINE RESPONSIVE PROTEIN DRG-1"/>
    <property type="match status" value="1"/>
</dbReference>
<gene>
    <name evidence="2" type="ORF">HANVADRAFT_5221</name>
</gene>
<comment type="caution">
    <text evidence="2">The sequence shown here is derived from an EMBL/GenBank/DDBJ whole genome shotgun (WGS) entry which is preliminary data.</text>
</comment>
<evidence type="ECO:0000313" key="2">
    <source>
        <dbReference type="EMBL" id="OBA28943.1"/>
    </source>
</evidence>
<accession>A0A1B7TJP9</accession>
<evidence type="ECO:0000313" key="3">
    <source>
        <dbReference type="Proteomes" id="UP000092321"/>
    </source>
</evidence>
<keyword evidence="3" id="KW-1185">Reference proteome</keyword>
<dbReference type="AlphaFoldDB" id="A0A1B7TJP9"/>
<evidence type="ECO:0000256" key="1">
    <source>
        <dbReference type="SAM" id="MobiDB-lite"/>
    </source>
</evidence>
<dbReference type="GO" id="GO:0003843">
    <property type="term" value="F:1,3-beta-D-glucan synthase activity"/>
    <property type="evidence" value="ECO:0007669"/>
    <property type="project" value="TreeGrafter"/>
</dbReference>
<dbReference type="OrthoDB" id="4093799at2759"/>
<feature type="compositionally biased region" description="Basic and acidic residues" evidence="1">
    <location>
        <begin position="18"/>
        <end position="28"/>
    </location>
</feature>
<dbReference type="GO" id="GO:0005886">
    <property type="term" value="C:plasma membrane"/>
    <property type="evidence" value="ECO:0007669"/>
    <property type="project" value="TreeGrafter"/>
</dbReference>
<dbReference type="GO" id="GO:0051278">
    <property type="term" value="P:fungal-type cell wall polysaccharide biosynthetic process"/>
    <property type="evidence" value="ECO:0007669"/>
    <property type="project" value="TreeGrafter"/>
</dbReference>